<dbReference type="Pfam" id="PF06119">
    <property type="entry name" value="NIDO"/>
    <property type="match status" value="1"/>
</dbReference>
<evidence type="ECO:0000313" key="11">
    <source>
        <dbReference type="EMBL" id="KAK7097672.1"/>
    </source>
</evidence>
<keyword evidence="3 7" id="KW-1133">Transmembrane helix</keyword>
<keyword evidence="8" id="KW-0732">Signal</keyword>
<dbReference type="PANTHER" id="PTHR13802">
    <property type="entry name" value="MUCIN 4-RELATED"/>
    <property type="match status" value="1"/>
</dbReference>
<accession>A0AAN9B2G2</accession>
<keyword evidence="2 7" id="KW-0812">Transmembrane</keyword>
<feature type="signal peptide" evidence="8">
    <location>
        <begin position="1"/>
        <end position="32"/>
    </location>
</feature>
<protein>
    <recommendedName>
        <fullName evidence="13">Protein mesh</fullName>
    </recommendedName>
</protein>
<evidence type="ECO:0000256" key="3">
    <source>
        <dbReference type="ARBA" id="ARBA00022989"/>
    </source>
</evidence>
<dbReference type="EMBL" id="JBAMIC010000013">
    <property type="protein sequence ID" value="KAK7097672.1"/>
    <property type="molecule type" value="Genomic_DNA"/>
</dbReference>
<feature type="compositionally biased region" description="Basic and acidic residues" evidence="6">
    <location>
        <begin position="1139"/>
        <end position="1155"/>
    </location>
</feature>
<evidence type="ECO:0000256" key="4">
    <source>
        <dbReference type="ARBA" id="ARBA00023136"/>
    </source>
</evidence>
<dbReference type="PROSITE" id="PS50856">
    <property type="entry name" value="AMOP"/>
    <property type="match status" value="1"/>
</dbReference>
<evidence type="ECO:0000256" key="8">
    <source>
        <dbReference type="SAM" id="SignalP"/>
    </source>
</evidence>
<comment type="subcellular location">
    <subcellularLocation>
        <location evidence="1">Membrane</location>
    </subcellularLocation>
</comment>
<sequence>MEDGRGTGSVTWKSAMLTLCFVSSLLLQVAECNYAALYNYDRNLYVDMQDSFVLDNFKTVTLPRTINYYGQQYSTLHVSKDGTVGFGNNGLVTYKRHPQWPRGFTELTSVSDKPFIAPFHHEGYTSQVSPQRYTGRIYSHYYMRHEGEFIRSVEDKEHTDFLDYLGKYLSHSSITIDTFTPDLYVIITWENVTDQNTVENNDSCDATEVRPCPSATFQLVLAADARNTFAIFNYAKMDIPYTESQIAGMNGGMGRGWTDVVKCGRACSKLKHSRDLLATLPNLQGSSTRDIHLVTDRSSDEVMGRFLFVVTDYVIVRGGCLPRDNRMGYLDTVEVFPPQVEMLGGQIIKVTGPCQAPYTPVYCRFDQQAVTEGKTTAGMVGWCPVPRLTSRGHVRLEVSSDGSDWKMYTFIIVIPPNHLGQWSEDMTMQPWFQINPKELRLTWNATQLTQDSAATVDIVLVQYKETANQVQWQELVTLAEEIQNTGTFRFDPQREDYSQYRYTCQENCDGIDLGVVEVRLSREHLELATERQYIAKGPLPLGWYVHRVNSDYNGYDWPRYKCEQWAAEERQHKHWMMELPSCPCSLQQALADWGRWQADTDCSMFRKGSKCAFNRGAKHCVRSVQPTTSATGSHCCYDNDNNLMYSGDSYEGSTSSRAHAWGASPYQTAGTVPTMSHWLKDLIPYYQCCRWTDNEYCQLYTDNRPTKDCRTYDPPGSAIIYGDPHVTTFDDESYHFGGAGDFWLVNSKYVMVQARFMERQSSTVIHKDGYLSPTRISSLVVKGDTNSDTVTFSIAPAGDLHPRRLDVKIFDRHFFFDTELNMWQDFRSFSIVNNMMHADSQDDREHSNFTVLLTSGAGVQVAERHGLLHVVVVLPPYDKDERNPNQEPASKGLLGSWDERRVNEYMGPDGHYFPSKDATEELKYQDFALKWAVKGEDQSLFQFNHPADTRRPHTGRLSDFLNPENRPSDGLVAAECGQAVQDYSNPCAHDYYVTGNRTVAIDTRRAQEAFESLRRSQRKMWSCGWLNIPFAVKDHTNYSAGNTLRVTGCRSGLGSTGSVDGGPDQYTCIQNETDHQPFWDPNEVYYYLCIDAAEGANIGMIIGIVAAVVVVIIVVVVLAIILYRRKKSGKKSVPKPKATAREDAEMDRGTDETLLKRQPAPRNIYKMQDVKKPEPQSLSV</sequence>
<evidence type="ECO:0000256" key="7">
    <source>
        <dbReference type="SAM" id="Phobius"/>
    </source>
</evidence>
<evidence type="ECO:0000256" key="1">
    <source>
        <dbReference type="ARBA" id="ARBA00004370"/>
    </source>
</evidence>
<feature type="region of interest" description="Disordered" evidence="6">
    <location>
        <begin position="1130"/>
        <end position="1180"/>
    </location>
</feature>
<dbReference type="InterPro" id="IPR051495">
    <property type="entry name" value="Epithelial_Barrier/Signaling"/>
</dbReference>
<evidence type="ECO:0000256" key="6">
    <source>
        <dbReference type="SAM" id="MobiDB-lite"/>
    </source>
</evidence>
<evidence type="ECO:0000259" key="9">
    <source>
        <dbReference type="PROSITE" id="PS50856"/>
    </source>
</evidence>
<dbReference type="Pfam" id="PF03782">
    <property type="entry name" value="AMOP"/>
    <property type="match status" value="1"/>
</dbReference>
<dbReference type="InterPro" id="IPR003886">
    <property type="entry name" value="NIDO_dom"/>
</dbReference>
<dbReference type="GO" id="GO:0007160">
    <property type="term" value="P:cell-matrix adhesion"/>
    <property type="evidence" value="ECO:0007669"/>
    <property type="project" value="InterPro"/>
</dbReference>
<evidence type="ECO:0000256" key="2">
    <source>
        <dbReference type="ARBA" id="ARBA00022692"/>
    </source>
</evidence>
<feature type="transmembrane region" description="Helical" evidence="7">
    <location>
        <begin position="1098"/>
        <end position="1123"/>
    </location>
</feature>
<evidence type="ECO:0000256" key="5">
    <source>
        <dbReference type="ARBA" id="ARBA00023157"/>
    </source>
</evidence>
<dbReference type="PROSITE" id="PS51233">
    <property type="entry name" value="VWFD"/>
    <property type="match status" value="1"/>
</dbReference>
<feature type="domain" description="AMOP" evidence="9">
    <location>
        <begin position="554"/>
        <end position="704"/>
    </location>
</feature>
<feature type="chain" id="PRO_5043029163" description="Protein mesh" evidence="8">
    <location>
        <begin position="33"/>
        <end position="1180"/>
    </location>
</feature>
<organism evidence="11 12">
    <name type="scientific">Littorina saxatilis</name>
    <dbReference type="NCBI Taxonomy" id="31220"/>
    <lineage>
        <taxon>Eukaryota</taxon>
        <taxon>Metazoa</taxon>
        <taxon>Spiralia</taxon>
        <taxon>Lophotrochozoa</taxon>
        <taxon>Mollusca</taxon>
        <taxon>Gastropoda</taxon>
        <taxon>Caenogastropoda</taxon>
        <taxon>Littorinimorpha</taxon>
        <taxon>Littorinoidea</taxon>
        <taxon>Littorinidae</taxon>
        <taxon>Littorina</taxon>
    </lineage>
</organism>
<gene>
    <name evidence="11" type="ORF">V1264_004616</name>
</gene>
<keyword evidence="4 7" id="KW-0472">Membrane</keyword>
<keyword evidence="5" id="KW-1015">Disulfide bond</keyword>
<dbReference type="Proteomes" id="UP001374579">
    <property type="component" value="Unassembled WGS sequence"/>
</dbReference>
<dbReference type="InterPro" id="IPR005533">
    <property type="entry name" value="AMOP_dom"/>
</dbReference>
<dbReference type="Pfam" id="PF23263">
    <property type="entry name" value="C8-3_MUC4"/>
    <property type="match status" value="1"/>
</dbReference>
<keyword evidence="12" id="KW-1185">Reference proteome</keyword>
<proteinExistence type="predicted"/>
<dbReference type="AlphaFoldDB" id="A0AAN9B2G2"/>
<evidence type="ECO:0008006" key="13">
    <source>
        <dbReference type="Google" id="ProtNLM"/>
    </source>
</evidence>
<dbReference type="SMART" id="SM00539">
    <property type="entry name" value="NIDO"/>
    <property type="match status" value="1"/>
</dbReference>
<name>A0AAN9B2G2_9CAEN</name>
<dbReference type="PANTHER" id="PTHR13802:SF52">
    <property type="entry name" value="MUCIN-4"/>
    <property type="match status" value="1"/>
</dbReference>
<evidence type="ECO:0000259" key="10">
    <source>
        <dbReference type="PROSITE" id="PS51233"/>
    </source>
</evidence>
<dbReference type="InterPro" id="IPR056619">
    <property type="entry name" value="C8-3_MUC4"/>
</dbReference>
<evidence type="ECO:0000313" key="12">
    <source>
        <dbReference type="Proteomes" id="UP001374579"/>
    </source>
</evidence>
<feature type="domain" description="VWFD" evidence="10">
    <location>
        <begin position="716"/>
        <end position="939"/>
    </location>
</feature>
<reference evidence="11 12" key="1">
    <citation type="submission" date="2024-02" db="EMBL/GenBank/DDBJ databases">
        <title>Chromosome-scale genome assembly of the rough periwinkle Littorina saxatilis.</title>
        <authorList>
            <person name="De Jode A."/>
            <person name="Faria R."/>
            <person name="Formenti G."/>
            <person name="Sims Y."/>
            <person name="Smith T.P."/>
            <person name="Tracey A."/>
            <person name="Wood J.M.D."/>
            <person name="Zagrodzka Z.B."/>
            <person name="Johannesson K."/>
            <person name="Butlin R.K."/>
            <person name="Leder E.H."/>
        </authorList>
    </citation>
    <scope>NUCLEOTIDE SEQUENCE [LARGE SCALE GENOMIC DNA]</scope>
    <source>
        <strain evidence="11">Snail1</strain>
        <tissue evidence="11">Muscle</tissue>
    </source>
</reference>
<dbReference type="GO" id="GO:0016020">
    <property type="term" value="C:membrane"/>
    <property type="evidence" value="ECO:0007669"/>
    <property type="project" value="UniProtKB-SubCell"/>
</dbReference>
<dbReference type="SMART" id="SM00723">
    <property type="entry name" value="AMOP"/>
    <property type="match status" value="1"/>
</dbReference>
<comment type="caution">
    <text evidence="11">The sequence shown here is derived from an EMBL/GenBank/DDBJ whole genome shotgun (WGS) entry which is preliminary data.</text>
</comment>
<dbReference type="InterPro" id="IPR001846">
    <property type="entry name" value="VWF_type-D"/>
</dbReference>